<evidence type="ECO:0000256" key="6">
    <source>
        <dbReference type="ARBA" id="ARBA00023316"/>
    </source>
</evidence>
<feature type="region of interest" description="Disordered" evidence="8">
    <location>
        <begin position="70"/>
        <end position="92"/>
    </location>
</feature>
<keyword evidence="2 7" id="KW-0328">Glycosyltransferase</keyword>
<keyword evidence="7" id="KW-1133">Transmembrane helix</keyword>
<evidence type="ECO:0000313" key="10">
    <source>
        <dbReference type="Proteomes" id="UP001603857"/>
    </source>
</evidence>
<evidence type="ECO:0000256" key="2">
    <source>
        <dbReference type="ARBA" id="ARBA00022676"/>
    </source>
</evidence>
<dbReference type="EC" id="2.4.1.-" evidence="7"/>
<dbReference type="GO" id="GO:0016757">
    <property type="term" value="F:glycosyltransferase activity"/>
    <property type="evidence" value="ECO:0007669"/>
    <property type="project" value="UniProtKB-KW"/>
</dbReference>
<keyword evidence="7" id="KW-0812">Transmembrane</keyword>
<accession>A0ABD1MRC9</accession>
<name>A0ABD1MRC9_9FABA</name>
<evidence type="ECO:0000256" key="1">
    <source>
        <dbReference type="ARBA" id="ARBA00010481"/>
    </source>
</evidence>
<dbReference type="Gene3D" id="3.40.50.11340">
    <property type="match status" value="1"/>
</dbReference>
<keyword evidence="6 7" id="KW-0961">Cell wall biogenesis/degradation</keyword>
<feature type="region of interest" description="Disordered" evidence="8">
    <location>
        <begin position="107"/>
        <end position="131"/>
    </location>
</feature>
<dbReference type="EMBL" id="JBGMDY010000004">
    <property type="protein sequence ID" value="KAL2338221.1"/>
    <property type="molecule type" value="Genomic_DNA"/>
</dbReference>
<protein>
    <recommendedName>
        <fullName evidence="7">Fucosyltransferase</fullName>
        <ecNumber evidence="7">2.4.1.-</ecNumber>
    </recommendedName>
</protein>
<dbReference type="PANTHER" id="PTHR31889:SF57">
    <property type="entry name" value="FUCOSYLTRANSFERASE"/>
    <property type="match status" value="1"/>
</dbReference>
<keyword evidence="4 7" id="KW-0333">Golgi apparatus</keyword>
<evidence type="ECO:0000256" key="3">
    <source>
        <dbReference type="ARBA" id="ARBA00022679"/>
    </source>
</evidence>
<dbReference type="AlphaFoldDB" id="A0ABD1MRC9"/>
<feature type="compositionally biased region" description="Polar residues" evidence="8">
    <location>
        <begin position="109"/>
        <end position="124"/>
    </location>
</feature>
<evidence type="ECO:0000256" key="4">
    <source>
        <dbReference type="ARBA" id="ARBA00023034"/>
    </source>
</evidence>
<keyword evidence="7" id="KW-0472">Membrane</keyword>
<feature type="transmembrane region" description="Helical" evidence="7">
    <location>
        <begin position="12"/>
        <end position="30"/>
    </location>
</feature>
<comment type="function">
    <text evidence="7">May be involved in cell wall biosynthesis.</text>
</comment>
<gene>
    <name evidence="9" type="ORF">Fmac_012667</name>
</gene>
<sequence length="614" mass="69544">MDQIMGQNCMSLGMFLGIAFPVVVTVTLMYQNSSFGLFGGFSVGKIRGGKTQNATSESGSNVTTHGFEMGGTAQNITHDSLGGKEGNNNTDQKSRYFFDELGRVKELQGRSQNDTTTEGRTENTAVDGDLKKISTNESAQHAVNHDDKLLDGLLAFGFDEASCKSRMQSHLYRKASPNKPSPYLISKLRDYEEIHRRCGPNSRTYNKSMKKIEHSKNNTSAATTCKYLIFTPANGLGNQIISLAATFLYAVLTDRVLLVKFGNDKHGLFCEPFLNSTWILPEKSPFWNEKHIETYQFLLEKDRASNSTENLPSVLFMNLQHSRNDPEKLFHCGHSQDLLQKIPLLILQSDQYFVPSMFMNPFFSMEVTKMFPEKDVTFHHLGRYLFHPSNEAWEFIISYYDTHLAKADERIGLQIRVFSPESTPTQAIMNLVLSCTLKHKILPEVSLQISVSSARKNQTKKAVLVASLSPEYGDNLRTMYLNKTTVSGEVIQVYQPSQEGHQKFNDNKHNMKAWMDMYLLSLSDVLVTTSLSTFGYVAQGLGNLKPWLLYRILSNESHFPACERDFSSEPCYHVPPSHYCSGMAMPVKEFHSTFPYFRECKDFYFGVKMVKDSM</sequence>
<dbReference type="PANTHER" id="PTHR31889">
    <property type="entry name" value="FUCOSYLTRANSFERASE 2-RELATED"/>
    <property type="match status" value="1"/>
</dbReference>
<dbReference type="InterPro" id="IPR004938">
    <property type="entry name" value="XG_FTase"/>
</dbReference>
<keyword evidence="3 7" id="KW-0808">Transferase</keyword>
<comment type="caution">
    <text evidence="9">The sequence shown here is derived from an EMBL/GenBank/DDBJ whole genome shotgun (WGS) entry which is preliminary data.</text>
</comment>
<evidence type="ECO:0000313" key="9">
    <source>
        <dbReference type="EMBL" id="KAL2338221.1"/>
    </source>
</evidence>
<evidence type="ECO:0000256" key="8">
    <source>
        <dbReference type="SAM" id="MobiDB-lite"/>
    </source>
</evidence>
<organism evidence="9 10">
    <name type="scientific">Flemingia macrophylla</name>
    <dbReference type="NCBI Taxonomy" id="520843"/>
    <lineage>
        <taxon>Eukaryota</taxon>
        <taxon>Viridiplantae</taxon>
        <taxon>Streptophyta</taxon>
        <taxon>Embryophyta</taxon>
        <taxon>Tracheophyta</taxon>
        <taxon>Spermatophyta</taxon>
        <taxon>Magnoliopsida</taxon>
        <taxon>eudicotyledons</taxon>
        <taxon>Gunneridae</taxon>
        <taxon>Pentapetalae</taxon>
        <taxon>rosids</taxon>
        <taxon>fabids</taxon>
        <taxon>Fabales</taxon>
        <taxon>Fabaceae</taxon>
        <taxon>Papilionoideae</taxon>
        <taxon>50 kb inversion clade</taxon>
        <taxon>NPAAA clade</taxon>
        <taxon>indigoferoid/millettioid clade</taxon>
        <taxon>Phaseoleae</taxon>
        <taxon>Flemingia</taxon>
    </lineage>
</organism>
<dbReference type="GO" id="GO:0071555">
    <property type="term" value="P:cell wall organization"/>
    <property type="evidence" value="ECO:0007669"/>
    <property type="project" value="UniProtKB-UniRule"/>
</dbReference>
<comment type="subcellular location">
    <subcellularLocation>
        <location evidence="7">Golgi apparatus</location>
        <location evidence="7">Golgi stack membrane</location>
        <topology evidence="7">Single-pass type II membrane protein</topology>
    </subcellularLocation>
</comment>
<evidence type="ECO:0000256" key="5">
    <source>
        <dbReference type="ARBA" id="ARBA00023180"/>
    </source>
</evidence>
<dbReference type="Pfam" id="PF03254">
    <property type="entry name" value="XG_FTase"/>
    <property type="match status" value="1"/>
</dbReference>
<dbReference type="Proteomes" id="UP001603857">
    <property type="component" value="Unassembled WGS sequence"/>
</dbReference>
<keyword evidence="5" id="KW-0325">Glycoprotein</keyword>
<dbReference type="GO" id="GO:0032580">
    <property type="term" value="C:Golgi cisterna membrane"/>
    <property type="evidence" value="ECO:0007669"/>
    <property type="project" value="UniProtKB-SubCell"/>
</dbReference>
<keyword evidence="10" id="KW-1185">Reference proteome</keyword>
<proteinExistence type="inferred from homology"/>
<dbReference type="Gene3D" id="3.40.50.11350">
    <property type="match status" value="1"/>
</dbReference>
<reference evidence="9 10" key="1">
    <citation type="submission" date="2024-08" db="EMBL/GenBank/DDBJ databases">
        <title>Insights into the chromosomal genome structure of Flemingia macrophylla.</title>
        <authorList>
            <person name="Ding Y."/>
            <person name="Zhao Y."/>
            <person name="Bi W."/>
            <person name="Wu M."/>
            <person name="Zhao G."/>
            <person name="Gong Y."/>
            <person name="Li W."/>
            <person name="Zhang P."/>
        </authorList>
    </citation>
    <scope>NUCLEOTIDE SEQUENCE [LARGE SCALE GENOMIC DNA]</scope>
    <source>
        <strain evidence="9">DYQJB</strain>
        <tissue evidence="9">Leaf</tissue>
    </source>
</reference>
<evidence type="ECO:0000256" key="7">
    <source>
        <dbReference type="RuleBase" id="RU367004"/>
    </source>
</evidence>
<comment type="similarity">
    <text evidence="1 7">Belongs to the glycosyltransferase 37 family.</text>
</comment>
<dbReference type="FunFam" id="3.40.50.11340:FF:000005">
    <property type="entry name" value="Galactoside 2-alpha-L-fucosyltransferase"/>
    <property type="match status" value="1"/>
</dbReference>